<dbReference type="Proteomes" id="UP001499990">
    <property type="component" value="Unassembled WGS sequence"/>
</dbReference>
<dbReference type="RefSeq" id="WP_345045824.1">
    <property type="nucleotide sequence ID" value="NZ_BAAAYL010000004.1"/>
</dbReference>
<organism evidence="1 2">
    <name type="scientific">Streptomyces sannanensis</name>
    <dbReference type="NCBI Taxonomy" id="285536"/>
    <lineage>
        <taxon>Bacteria</taxon>
        <taxon>Bacillati</taxon>
        <taxon>Actinomycetota</taxon>
        <taxon>Actinomycetes</taxon>
        <taxon>Kitasatosporales</taxon>
        <taxon>Streptomycetaceae</taxon>
        <taxon>Streptomyces</taxon>
    </lineage>
</organism>
<proteinExistence type="predicted"/>
<dbReference type="EMBL" id="BAAAYL010000004">
    <property type="protein sequence ID" value="GAA3381295.1"/>
    <property type="molecule type" value="Genomic_DNA"/>
</dbReference>
<protein>
    <submittedName>
        <fullName evidence="1">Uncharacterized protein</fullName>
    </submittedName>
</protein>
<reference evidence="2" key="1">
    <citation type="journal article" date="2019" name="Int. J. Syst. Evol. Microbiol.">
        <title>The Global Catalogue of Microorganisms (GCM) 10K type strain sequencing project: providing services to taxonomists for standard genome sequencing and annotation.</title>
        <authorList>
            <consortium name="The Broad Institute Genomics Platform"/>
            <consortium name="The Broad Institute Genome Sequencing Center for Infectious Disease"/>
            <person name="Wu L."/>
            <person name="Ma J."/>
        </authorList>
    </citation>
    <scope>NUCLEOTIDE SEQUENCE [LARGE SCALE GENOMIC DNA]</scope>
    <source>
        <strain evidence="2">JCM 9651</strain>
    </source>
</reference>
<evidence type="ECO:0000313" key="2">
    <source>
        <dbReference type="Proteomes" id="UP001499990"/>
    </source>
</evidence>
<name>A0ABP6SN67_9ACTN</name>
<sequence length="152" mass="16287">MARTVPLRRPGLCGRGPGHCAAAHEGPRGVSPAARCTAHAAPRRRLRAAATPLHWAHTRADGPTADVTGTLGWDLDLIGPAPVATADLVHIAASAYLADRTVRRPPTTFVRRIELTAHAVNPEPGNSPCGQLVEELLRWLTVDVWRLRTAVL</sequence>
<keyword evidence="2" id="KW-1185">Reference proteome</keyword>
<gene>
    <name evidence="1" type="ORF">GCM10020367_71970</name>
</gene>
<evidence type="ECO:0000313" key="1">
    <source>
        <dbReference type="EMBL" id="GAA3381295.1"/>
    </source>
</evidence>
<comment type="caution">
    <text evidence="1">The sequence shown here is derived from an EMBL/GenBank/DDBJ whole genome shotgun (WGS) entry which is preliminary data.</text>
</comment>
<accession>A0ABP6SN67</accession>